<dbReference type="InterPro" id="IPR015995">
    <property type="entry name" value="MlrC_N"/>
</dbReference>
<accession>A0A261QUH3</accession>
<dbReference type="PIRSF" id="PIRSF012702">
    <property type="entry name" value="UCP012702"/>
    <property type="match status" value="1"/>
</dbReference>
<dbReference type="InterPro" id="IPR009197">
    <property type="entry name" value="MlrC"/>
</dbReference>
<feature type="domain" description="Microcystin LR degradation protein MlrC N-terminal" evidence="3">
    <location>
        <begin position="2"/>
        <end position="285"/>
    </location>
</feature>
<comment type="function">
    <text evidence="1">Involved in peptidolytic degradation of cyclic heptapeptide hepatotoxin microcystin (MC).</text>
</comment>
<comment type="cofactor">
    <cofactor evidence="1">
        <name>Zn(2+)</name>
        <dbReference type="ChEBI" id="CHEBI:29105"/>
    </cofactor>
    <text evidence="1">Binds 1 zinc ion per subunit.</text>
</comment>
<keyword evidence="1" id="KW-0482">Metalloprotease</keyword>
<dbReference type="Proteomes" id="UP000216947">
    <property type="component" value="Unassembled WGS sequence"/>
</dbReference>
<feature type="domain" description="Microcystin LR degradation protein MlrC C-terminal" evidence="2">
    <location>
        <begin position="298"/>
        <end position="479"/>
    </location>
</feature>
<dbReference type="RefSeq" id="WP_094797519.1">
    <property type="nucleotide sequence ID" value="NZ_NEVK01000008.1"/>
</dbReference>
<evidence type="ECO:0000259" key="2">
    <source>
        <dbReference type="Pfam" id="PF07171"/>
    </source>
</evidence>
<protein>
    <recommendedName>
        <fullName evidence="1">Microcystinase C</fullName>
        <shortName evidence="1">MlrC</shortName>
    </recommendedName>
</protein>
<organism evidence="4 5">
    <name type="scientific">Bordetella genomosp. 7</name>
    <dbReference type="NCBI Taxonomy" id="1416805"/>
    <lineage>
        <taxon>Bacteria</taxon>
        <taxon>Pseudomonadati</taxon>
        <taxon>Pseudomonadota</taxon>
        <taxon>Betaproteobacteria</taxon>
        <taxon>Burkholderiales</taxon>
        <taxon>Alcaligenaceae</taxon>
        <taxon>Bordetella</taxon>
    </lineage>
</organism>
<reference evidence="5" key="1">
    <citation type="submission" date="2017-05" db="EMBL/GenBank/DDBJ databases">
        <title>Complete and WGS of Bordetella genogroups.</title>
        <authorList>
            <person name="Spilker T."/>
            <person name="Lipuma J."/>
        </authorList>
    </citation>
    <scope>NUCLEOTIDE SEQUENCE [LARGE SCALE GENOMIC DNA]</scope>
    <source>
        <strain evidence="5">AU18089</strain>
    </source>
</reference>
<name>A0A261QUH3_9BORD</name>
<keyword evidence="5" id="KW-1185">Reference proteome</keyword>
<dbReference type="Pfam" id="PF07171">
    <property type="entry name" value="MlrC_C"/>
    <property type="match status" value="1"/>
</dbReference>
<proteinExistence type="inferred from homology"/>
<comment type="caution">
    <text evidence="4">The sequence shown here is derived from an EMBL/GenBank/DDBJ whole genome shotgun (WGS) entry which is preliminary data.</text>
</comment>
<dbReference type="Pfam" id="PF07364">
    <property type="entry name" value="DUF1485"/>
    <property type="match status" value="1"/>
</dbReference>
<evidence type="ECO:0000256" key="1">
    <source>
        <dbReference type="PIRNR" id="PIRNR012702"/>
    </source>
</evidence>
<dbReference type="GO" id="GO:0006508">
    <property type="term" value="P:proteolysis"/>
    <property type="evidence" value="ECO:0007669"/>
    <property type="project" value="UniProtKB-KW"/>
</dbReference>
<dbReference type="AlphaFoldDB" id="A0A261QUH3"/>
<dbReference type="GO" id="GO:0046872">
    <property type="term" value="F:metal ion binding"/>
    <property type="evidence" value="ECO:0007669"/>
    <property type="project" value="UniProtKB-KW"/>
</dbReference>
<evidence type="ECO:0000313" key="4">
    <source>
        <dbReference type="EMBL" id="OZI16435.1"/>
    </source>
</evidence>
<keyword evidence="1" id="KW-0378">Hydrolase</keyword>
<evidence type="ECO:0000259" key="3">
    <source>
        <dbReference type="Pfam" id="PF07364"/>
    </source>
</evidence>
<evidence type="ECO:0000313" key="5">
    <source>
        <dbReference type="Proteomes" id="UP000216947"/>
    </source>
</evidence>
<comment type="similarity">
    <text evidence="1">Belongs to the peptidase M81 family.</text>
</comment>
<dbReference type="EMBL" id="NEVK01000008">
    <property type="protein sequence ID" value="OZI16435.1"/>
    <property type="molecule type" value="Genomic_DNA"/>
</dbReference>
<dbReference type="GO" id="GO:0008237">
    <property type="term" value="F:metallopeptidase activity"/>
    <property type="evidence" value="ECO:0007669"/>
    <property type="project" value="UniProtKB-KW"/>
</dbReference>
<dbReference type="InterPro" id="IPR010799">
    <property type="entry name" value="MlrC_C"/>
</dbReference>
<gene>
    <name evidence="4" type="ORF">CAL19_17290</name>
</gene>
<keyword evidence="1" id="KW-0479">Metal-binding</keyword>
<keyword evidence="1" id="KW-0645">Protease</keyword>
<sequence>MKVLIARLNHETNTFSPVPTPLAAFGENGPDYDGDAYRANHGQRTAMGAFIDLALARGAEIVTPVSGWAYPSGPVAADAYDAMCARIVAAAPGCGAVLLDLHGAMVAEHRDDGEGDLLRRVREAAPDAPIGVALDLHGNVTQAMVDHADVIVGFKTYPHVDMYETGEHAGRLLFGMLEGRCKPVMVWRQLPLMTHTLRSATDQGAMQAAVSAAQRLEADGLLAVSVLAGFSLADIERPCISVIAVADGDAAAADRAADDIAAQIWRDRDGFVYRSEPLQESLARAREMAHGQTRPVLLLDHGDNCNSGGTCDTTAVLEAALAQGMEGILAGPLCDPQAVAQLIQAGEGAQVSVAVGNKRSLAHLGIHAQPLVLHGTVRAITDGQYRISGPTYTGMLCHMGRTAVLDAGGVCLVLCERPHEPWDLGVFESVGQDPRRARYLLLKSRMYCRPVFVPISAGLVECDSPGATTSDYTIFPYRKRARPLYPLEAADYGAR</sequence>